<name>A0A0E9TBD7_ANGAN</name>
<sequence length="34" mass="3977">MCMCAGVLPWRRGVHLCHFLWELWDLAEPTSQCS</sequence>
<proteinExistence type="predicted"/>
<organism evidence="1">
    <name type="scientific">Anguilla anguilla</name>
    <name type="common">European freshwater eel</name>
    <name type="synonym">Muraena anguilla</name>
    <dbReference type="NCBI Taxonomy" id="7936"/>
    <lineage>
        <taxon>Eukaryota</taxon>
        <taxon>Metazoa</taxon>
        <taxon>Chordata</taxon>
        <taxon>Craniata</taxon>
        <taxon>Vertebrata</taxon>
        <taxon>Euteleostomi</taxon>
        <taxon>Actinopterygii</taxon>
        <taxon>Neopterygii</taxon>
        <taxon>Teleostei</taxon>
        <taxon>Anguilliformes</taxon>
        <taxon>Anguillidae</taxon>
        <taxon>Anguilla</taxon>
    </lineage>
</organism>
<dbReference type="EMBL" id="GBXM01058544">
    <property type="protein sequence ID" value="JAH50033.1"/>
    <property type="molecule type" value="Transcribed_RNA"/>
</dbReference>
<reference evidence="1" key="2">
    <citation type="journal article" date="2015" name="Fish Shellfish Immunol.">
        <title>Early steps in the European eel (Anguilla anguilla)-Vibrio vulnificus interaction in the gills: Role of the RtxA13 toxin.</title>
        <authorList>
            <person name="Callol A."/>
            <person name="Pajuelo D."/>
            <person name="Ebbesson L."/>
            <person name="Teles M."/>
            <person name="MacKenzie S."/>
            <person name="Amaro C."/>
        </authorList>
    </citation>
    <scope>NUCLEOTIDE SEQUENCE</scope>
</reference>
<protein>
    <submittedName>
        <fullName evidence="1">Uncharacterized protein</fullName>
    </submittedName>
</protein>
<evidence type="ECO:0000313" key="1">
    <source>
        <dbReference type="EMBL" id="JAH50033.1"/>
    </source>
</evidence>
<accession>A0A0E9TBD7</accession>
<reference evidence="1" key="1">
    <citation type="submission" date="2014-11" db="EMBL/GenBank/DDBJ databases">
        <authorList>
            <person name="Amaro Gonzalez C."/>
        </authorList>
    </citation>
    <scope>NUCLEOTIDE SEQUENCE</scope>
</reference>
<dbReference type="AlphaFoldDB" id="A0A0E9TBD7"/>